<accession>A0ABW5F2V6</accession>
<evidence type="ECO:0000313" key="1">
    <source>
        <dbReference type="EMBL" id="MFD2408860.1"/>
    </source>
</evidence>
<reference evidence="2" key="1">
    <citation type="journal article" date="2019" name="Int. J. Syst. Evol. Microbiol.">
        <title>The Global Catalogue of Microorganisms (GCM) 10K type strain sequencing project: providing services to taxonomists for standard genome sequencing and annotation.</title>
        <authorList>
            <consortium name="The Broad Institute Genomics Platform"/>
            <consortium name="The Broad Institute Genome Sequencing Center for Infectious Disease"/>
            <person name="Wu L."/>
            <person name="Ma J."/>
        </authorList>
    </citation>
    <scope>NUCLEOTIDE SEQUENCE [LARGE SCALE GENOMIC DNA]</scope>
    <source>
        <strain evidence="2">CCM 8725</strain>
    </source>
</reference>
<gene>
    <name evidence="1" type="ORF">ACFSX3_03210</name>
</gene>
<proteinExistence type="predicted"/>
<keyword evidence="2" id="KW-1185">Reference proteome</keyword>
<dbReference type="EMBL" id="JBHUKY010000010">
    <property type="protein sequence ID" value="MFD2408860.1"/>
    <property type="molecule type" value="Genomic_DNA"/>
</dbReference>
<sequence>MPDPLSPKAASAAGFNHFIQQSSGPVYALSCLLLEKGARAEQATTATFAALHPLWLKDSLSGDGAAASAYRECIRQCAVLARDRSRCASGLLNWDDHVTSALWYGIQLPLPDISQILECSIPELKARLRGIREQMAAAHSALPAVHRPSAG</sequence>
<name>A0ABW5F2V6_9BACL</name>
<evidence type="ECO:0000313" key="2">
    <source>
        <dbReference type="Proteomes" id="UP001597448"/>
    </source>
</evidence>
<dbReference type="RefSeq" id="WP_209993677.1">
    <property type="nucleotide sequence ID" value="NZ_JBHSVQ010000001.1"/>
</dbReference>
<dbReference type="Proteomes" id="UP001597448">
    <property type="component" value="Unassembled WGS sequence"/>
</dbReference>
<comment type="caution">
    <text evidence="1">The sequence shown here is derived from an EMBL/GenBank/DDBJ whole genome shotgun (WGS) entry which is preliminary data.</text>
</comment>
<organism evidence="1 2">
    <name type="scientific">Paenibacillus rhizoplanae</name>
    <dbReference type="NCBI Taxonomy" id="1917181"/>
    <lineage>
        <taxon>Bacteria</taxon>
        <taxon>Bacillati</taxon>
        <taxon>Bacillota</taxon>
        <taxon>Bacilli</taxon>
        <taxon>Bacillales</taxon>
        <taxon>Paenibacillaceae</taxon>
        <taxon>Paenibacillus</taxon>
    </lineage>
</organism>
<protein>
    <submittedName>
        <fullName evidence="1">Uncharacterized protein</fullName>
    </submittedName>
</protein>